<evidence type="ECO:0000313" key="3">
    <source>
        <dbReference type="Proteomes" id="UP000284416"/>
    </source>
</evidence>
<proteinExistence type="predicted"/>
<dbReference type="InterPro" id="IPR036514">
    <property type="entry name" value="SGNH_hydro_sf"/>
</dbReference>
<gene>
    <name evidence="2" type="ORF">D1B31_14875</name>
</gene>
<protein>
    <recommendedName>
        <fullName evidence="1">SGNH hydrolase-type esterase domain-containing protein</fullName>
    </recommendedName>
</protein>
<dbReference type="InterPro" id="IPR051532">
    <property type="entry name" value="Ester_Hydrolysis_Enzymes"/>
</dbReference>
<dbReference type="AlphaFoldDB" id="A0A417YRZ9"/>
<dbReference type="GO" id="GO:0004622">
    <property type="term" value="F:phosphatidylcholine lysophospholipase activity"/>
    <property type="evidence" value="ECO:0007669"/>
    <property type="project" value="TreeGrafter"/>
</dbReference>
<comment type="caution">
    <text evidence="2">The sequence shown here is derived from an EMBL/GenBank/DDBJ whole genome shotgun (WGS) entry which is preliminary data.</text>
</comment>
<dbReference type="InterPro" id="IPR013830">
    <property type="entry name" value="SGNH_hydro"/>
</dbReference>
<dbReference type="Pfam" id="PF13472">
    <property type="entry name" value="Lipase_GDSL_2"/>
    <property type="match status" value="1"/>
</dbReference>
<dbReference type="EMBL" id="QWEG01000009">
    <property type="protein sequence ID" value="RHW38061.1"/>
    <property type="molecule type" value="Genomic_DNA"/>
</dbReference>
<feature type="domain" description="SGNH hydrolase-type esterase" evidence="1">
    <location>
        <begin position="38"/>
        <end position="226"/>
    </location>
</feature>
<dbReference type="PANTHER" id="PTHR30383:SF27">
    <property type="entry name" value="SPORE GERMINATION LIPASE LIPC"/>
    <property type="match status" value="1"/>
</dbReference>
<dbReference type="SUPFAM" id="SSF52266">
    <property type="entry name" value="SGNH hydrolase"/>
    <property type="match status" value="1"/>
</dbReference>
<dbReference type="OrthoDB" id="252349at2"/>
<evidence type="ECO:0000313" key="2">
    <source>
        <dbReference type="EMBL" id="RHW38061.1"/>
    </source>
</evidence>
<sequence>MNFTRFFTLFLIFISIAAASYAVYPYTKEDKDETLIMAFGDSLTYGQGDRGEEGYVGKLERELNRLYPKQEFVIENYGVKGRKSAGVLKELASPRTAMKLNQADYFILFIGTNDLIQSNGGNLKELHAQKLEDGKQRYLRNVKMILDILRKSNEDAPIIVLGLYNPFPEGGDKIEPLFDEWNKSTISLVKSKQNITYIPTNDLFKGKEKEDYFSDSLHLNERGYELLEERILQEYSFGKKK</sequence>
<evidence type="ECO:0000259" key="1">
    <source>
        <dbReference type="Pfam" id="PF13472"/>
    </source>
</evidence>
<dbReference type="PANTHER" id="PTHR30383">
    <property type="entry name" value="THIOESTERASE 1/PROTEASE 1/LYSOPHOSPHOLIPASE L1"/>
    <property type="match status" value="1"/>
</dbReference>
<dbReference type="RefSeq" id="WP_118921748.1">
    <property type="nucleotide sequence ID" value="NZ_QWEG01000009.1"/>
</dbReference>
<name>A0A417YRZ9_9BACI</name>
<dbReference type="Gene3D" id="3.40.50.1110">
    <property type="entry name" value="SGNH hydrolase"/>
    <property type="match status" value="1"/>
</dbReference>
<dbReference type="Proteomes" id="UP000284416">
    <property type="component" value="Unassembled WGS sequence"/>
</dbReference>
<keyword evidence="3" id="KW-1185">Reference proteome</keyword>
<reference evidence="2 3" key="1">
    <citation type="journal article" date="2017" name="Int. J. Syst. Evol. Microbiol.">
        <title>Bacillus notoginsengisoli sp. nov., a novel bacterium isolated from the rhizosphere of Panax notoginseng.</title>
        <authorList>
            <person name="Zhang M.Y."/>
            <person name="Cheng J."/>
            <person name="Cai Y."/>
            <person name="Zhang T.Y."/>
            <person name="Wu Y.Y."/>
            <person name="Manikprabhu D."/>
            <person name="Li W.J."/>
            <person name="Zhang Y.X."/>
        </authorList>
    </citation>
    <scope>NUCLEOTIDE SEQUENCE [LARGE SCALE GENOMIC DNA]</scope>
    <source>
        <strain evidence="2 3">JCM 30743</strain>
    </source>
</reference>
<accession>A0A417YRZ9</accession>
<organism evidence="2 3">
    <name type="scientific">Neobacillus notoginsengisoli</name>
    <dbReference type="NCBI Taxonomy" id="1578198"/>
    <lineage>
        <taxon>Bacteria</taxon>
        <taxon>Bacillati</taxon>
        <taxon>Bacillota</taxon>
        <taxon>Bacilli</taxon>
        <taxon>Bacillales</taxon>
        <taxon>Bacillaceae</taxon>
        <taxon>Neobacillus</taxon>
    </lineage>
</organism>